<accession>A0A8J7TKQ7</accession>
<protein>
    <submittedName>
        <fullName evidence="3">Uncharacterized protein</fullName>
    </submittedName>
</protein>
<dbReference type="AlphaFoldDB" id="A0A8J7TKQ7"/>
<dbReference type="Proteomes" id="UP000664277">
    <property type="component" value="Unassembled WGS sequence"/>
</dbReference>
<feature type="compositionally biased region" description="Polar residues" evidence="2">
    <location>
        <begin position="356"/>
        <end position="368"/>
    </location>
</feature>
<evidence type="ECO:0000256" key="1">
    <source>
        <dbReference type="SAM" id="Coils"/>
    </source>
</evidence>
<comment type="caution">
    <text evidence="3">The sequence shown here is derived from an EMBL/GenBank/DDBJ whole genome shotgun (WGS) entry which is preliminary data.</text>
</comment>
<feature type="compositionally biased region" description="Basic and acidic residues" evidence="2">
    <location>
        <begin position="512"/>
        <end position="531"/>
    </location>
</feature>
<evidence type="ECO:0000313" key="4">
    <source>
        <dbReference type="Proteomes" id="UP000664277"/>
    </source>
</evidence>
<feature type="region of interest" description="Disordered" evidence="2">
    <location>
        <begin position="680"/>
        <end position="711"/>
    </location>
</feature>
<organism evidence="3 4">
    <name type="scientific">Candidatus Obscuribacter phosphatis</name>
    <dbReference type="NCBI Taxonomy" id="1906157"/>
    <lineage>
        <taxon>Bacteria</taxon>
        <taxon>Bacillati</taxon>
        <taxon>Candidatus Melainabacteria</taxon>
        <taxon>Candidatus Obscuribacterales</taxon>
        <taxon>Candidatus Obscuribacteraceae</taxon>
        <taxon>Candidatus Obscuribacter</taxon>
    </lineage>
</organism>
<name>A0A8J7TKQ7_9BACT</name>
<proteinExistence type="predicted"/>
<gene>
    <name evidence="3" type="ORF">J0M35_02380</name>
</gene>
<feature type="coiled-coil region" evidence="1">
    <location>
        <begin position="97"/>
        <end position="145"/>
    </location>
</feature>
<feature type="region of interest" description="Disordered" evidence="2">
    <location>
        <begin position="192"/>
        <end position="211"/>
    </location>
</feature>
<feature type="compositionally biased region" description="Low complexity" evidence="2">
    <location>
        <begin position="502"/>
        <end position="511"/>
    </location>
</feature>
<evidence type="ECO:0000256" key="2">
    <source>
        <dbReference type="SAM" id="MobiDB-lite"/>
    </source>
</evidence>
<reference evidence="3" key="1">
    <citation type="submission" date="2021-02" db="EMBL/GenBank/DDBJ databases">
        <title>Genome-Resolved Metagenomics of a Microbial Community Performing Photosynthetic Biological Nutrient Removal.</title>
        <authorList>
            <person name="Mcdaniel E.A."/>
        </authorList>
    </citation>
    <scope>NUCLEOTIDE SEQUENCE</scope>
    <source>
        <strain evidence="3">UWPOB_OBS1</strain>
    </source>
</reference>
<feature type="region of interest" description="Disordered" evidence="2">
    <location>
        <begin position="302"/>
        <end position="414"/>
    </location>
</feature>
<dbReference type="InterPro" id="IPR036869">
    <property type="entry name" value="J_dom_sf"/>
</dbReference>
<keyword evidence="1" id="KW-0175">Coiled coil</keyword>
<dbReference type="Gene3D" id="1.10.287.110">
    <property type="entry name" value="DnaJ domain"/>
    <property type="match status" value="1"/>
</dbReference>
<dbReference type="EMBL" id="JAFLCK010000002">
    <property type="protein sequence ID" value="MBN8659181.1"/>
    <property type="molecule type" value="Genomic_DNA"/>
</dbReference>
<feature type="compositionally biased region" description="Basic and acidic residues" evidence="2">
    <location>
        <begin position="382"/>
        <end position="411"/>
    </location>
</feature>
<feature type="region of interest" description="Disordered" evidence="2">
    <location>
        <begin position="487"/>
        <end position="545"/>
    </location>
</feature>
<evidence type="ECO:0000313" key="3">
    <source>
        <dbReference type="EMBL" id="MBN8659181.1"/>
    </source>
</evidence>
<sequence>MEKSVDTCAKEVKDPMAPEEAKLQNEEITLEVLDAAIKEAKGDDLDINPFTLARKLSVEPHILFESRELMGRIIEARRKAQGDSATFSLDSELLLKVKELEGELNRLTEINQELYDRGLSLEDQLVAVEAKMSDLETEAETLAMQLQNSWHLGYNKGLADGKAQGGVAVAEVGEPVGHTTAEHEPVVLELTDTEEAGQTEPAKAGDKDLPEEQDIAETKSAEIEEVAAESPKEIIGSNDSTDTGEFQAKPSYNDRVYNAVSSSFVANSSKENYGSFSWREIETVYQYSTVAGRPNINLYFEPFAQPPQEEDDEQEQNQEPSKPKEAAAVKPSKIGETSALPIIEDFLTKPEEPSEQAKNQAKLQTETQPIPGAAAYFQAQAKAEEAAKQKEKEKSEESPRPRKRRTDEFHADTAAIDMGESLTLGAEFYQGLGVINADADRRPELSTFDSLTAVKTDEGGKDELDLDKLDIFEGLEDIEELSQIEVIEDVVLPDMPKNTGGESKSNNSQDSSESRFESQIDSQESQRETQDGIKQMELGPEDLRELVKNRIKQAEVEHQTEKQPQVKQDDEAAAAKLDAEAIKQGVRNKFVGGKAPSQETPAPAVVSTPRVVPPEIRKACMILGVRPEELTVKVVVDAWKREMSQPGVHPDTGGDTETAIYLNNAKVELVKWIEAQTPKLGKKFGSQQGGPKPHEPGKPFIMGQKPTDKGK</sequence>